<dbReference type="PANTHER" id="PTHR43161">
    <property type="entry name" value="SORBITOL DEHYDROGENASE"/>
    <property type="match status" value="1"/>
</dbReference>
<comment type="similarity">
    <text evidence="2 6">Belongs to the zinc-containing alcohol dehydrogenase family.</text>
</comment>
<dbReference type="InterPro" id="IPR045306">
    <property type="entry name" value="SDH-like"/>
</dbReference>
<proteinExistence type="inferred from homology"/>
<dbReference type="GO" id="GO:0006062">
    <property type="term" value="P:sorbitol catabolic process"/>
    <property type="evidence" value="ECO:0007669"/>
    <property type="project" value="TreeGrafter"/>
</dbReference>
<name>A0A067P7W9_PLEO1</name>
<protein>
    <recommendedName>
        <fullName evidence="11">Enoyl reductase (ER) domain-containing protein</fullName>
    </recommendedName>
</protein>
<dbReference type="InterPro" id="IPR011032">
    <property type="entry name" value="GroES-like_sf"/>
</dbReference>
<dbReference type="GO" id="GO:0003939">
    <property type="term" value="F:L-iditol 2-dehydrogenase (NAD+) activity"/>
    <property type="evidence" value="ECO:0007669"/>
    <property type="project" value="TreeGrafter"/>
</dbReference>
<dbReference type="InterPro" id="IPR013154">
    <property type="entry name" value="ADH-like_N"/>
</dbReference>
<feature type="domain" description="Alcohol dehydrogenase-like C-terminal" evidence="7">
    <location>
        <begin position="179"/>
        <end position="329"/>
    </location>
</feature>
<dbReference type="CDD" id="cd05285">
    <property type="entry name" value="sorbitol_DH"/>
    <property type="match status" value="1"/>
</dbReference>
<evidence type="ECO:0000256" key="1">
    <source>
        <dbReference type="ARBA" id="ARBA00001947"/>
    </source>
</evidence>
<dbReference type="PROSITE" id="PS00059">
    <property type="entry name" value="ADH_ZINC"/>
    <property type="match status" value="1"/>
</dbReference>
<dbReference type="GO" id="GO:0008270">
    <property type="term" value="F:zinc ion binding"/>
    <property type="evidence" value="ECO:0007669"/>
    <property type="project" value="InterPro"/>
</dbReference>
<dbReference type="EMBL" id="KL198005">
    <property type="protein sequence ID" value="KDQ32001.1"/>
    <property type="molecule type" value="Genomic_DNA"/>
</dbReference>
<keyword evidence="5" id="KW-0560">Oxidoreductase</keyword>
<dbReference type="HOGENOM" id="CLU_026673_11_5_1"/>
<dbReference type="SUPFAM" id="SSF51735">
    <property type="entry name" value="NAD(P)-binding Rossmann-fold domains"/>
    <property type="match status" value="1"/>
</dbReference>
<evidence type="ECO:0000256" key="4">
    <source>
        <dbReference type="ARBA" id="ARBA00022833"/>
    </source>
</evidence>
<dbReference type="Gene3D" id="3.90.180.10">
    <property type="entry name" value="Medium-chain alcohol dehydrogenases, catalytic domain"/>
    <property type="match status" value="1"/>
</dbReference>
<dbReference type="InParanoid" id="A0A067P7W9"/>
<reference evidence="10" key="1">
    <citation type="journal article" date="2014" name="Proc. Natl. Acad. Sci. U.S.A.">
        <title>Extensive sampling of basidiomycete genomes demonstrates inadequacy of the white-rot/brown-rot paradigm for wood decay fungi.</title>
        <authorList>
            <person name="Riley R."/>
            <person name="Salamov A.A."/>
            <person name="Brown D.W."/>
            <person name="Nagy L.G."/>
            <person name="Floudas D."/>
            <person name="Held B.W."/>
            <person name="Levasseur A."/>
            <person name="Lombard V."/>
            <person name="Morin E."/>
            <person name="Otillar R."/>
            <person name="Lindquist E.A."/>
            <person name="Sun H."/>
            <person name="LaButti K.M."/>
            <person name="Schmutz J."/>
            <person name="Jabbour D."/>
            <person name="Luo H."/>
            <person name="Baker S.E."/>
            <person name="Pisabarro A.G."/>
            <person name="Walton J.D."/>
            <person name="Blanchette R.A."/>
            <person name="Henrissat B."/>
            <person name="Martin F."/>
            <person name="Cullen D."/>
            <person name="Hibbett D.S."/>
            <person name="Grigoriev I.V."/>
        </authorList>
    </citation>
    <scope>NUCLEOTIDE SEQUENCE [LARGE SCALE GENOMIC DNA]</scope>
    <source>
        <strain evidence="10">PC15</strain>
    </source>
</reference>
<keyword evidence="4 6" id="KW-0862">Zinc</keyword>
<dbReference type="VEuPathDB" id="FungiDB:PLEOSDRAFT_1035368"/>
<sequence length="382" mass="40569">MSPTLTPHLAAVLHGPADIRLEHRTLFRPARGAARIRILATGLCGSDLHYFADARNGDFAVRAPLVLGHEAVGEVEAAGAGAVDAYGRQLQVGTRVAIEPGVPAKSCTHCASGRYNLCKDLRFASSAKTFPHLDGTLQEKMLHPAALLWPLPDSVSPALGALAEPLSVQDILILGAGTIGLAAAALAQCYGARKVVCVDINRRRLEFAKAEGFVDDYYVLARDVPATSASASTSSSTSTLALERGRERAAAALKHFEQPDGFDIVYECTGAEACIQMAVYAATTGGKILLVGMGTRNITLPLSAAALREVDILGSFRYAHTYAEVLRLLGAARWPTAPRRTLPDLTRLITHTFPLADTQKAFEMMRAGVDAAGGMVMKVVIQ</sequence>
<evidence type="ECO:0000256" key="3">
    <source>
        <dbReference type="ARBA" id="ARBA00022723"/>
    </source>
</evidence>
<organism evidence="9 10">
    <name type="scientific">Pleurotus ostreatus (strain PC15)</name>
    <name type="common">Oyster mushroom</name>
    <dbReference type="NCBI Taxonomy" id="1137138"/>
    <lineage>
        <taxon>Eukaryota</taxon>
        <taxon>Fungi</taxon>
        <taxon>Dikarya</taxon>
        <taxon>Basidiomycota</taxon>
        <taxon>Agaricomycotina</taxon>
        <taxon>Agaricomycetes</taxon>
        <taxon>Agaricomycetidae</taxon>
        <taxon>Agaricales</taxon>
        <taxon>Pleurotineae</taxon>
        <taxon>Pleurotaceae</taxon>
        <taxon>Pleurotus</taxon>
    </lineage>
</organism>
<dbReference type="InterPro" id="IPR002328">
    <property type="entry name" value="ADH_Zn_CS"/>
</dbReference>
<dbReference type="AlphaFoldDB" id="A0A067P7W9"/>
<evidence type="ECO:0008006" key="11">
    <source>
        <dbReference type="Google" id="ProtNLM"/>
    </source>
</evidence>
<dbReference type="Pfam" id="PF00107">
    <property type="entry name" value="ADH_zinc_N"/>
    <property type="match status" value="1"/>
</dbReference>
<gene>
    <name evidence="9" type="ORF">PLEOSDRAFT_1035368</name>
</gene>
<dbReference type="InterPro" id="IPR036291">
    <property type="entry name" value="NAD(P)-bd_dom_sf"/>
</dbReference>
<comment type="cofactor">
    <cofactor evidence="1 6">
        <name>Zn(2+)</name>
        <dbReference type="ChEBI" id="CHEBI:29105"/>
    </cofactor>
</comment>
<evidence type="ECO:0000256" key="5">
    <source>
        <dbReference type="ARBA" id="ARBA00023002"/>
    </source>
</evidence>
<dbReference type="Gene3D" id="3.40.50.720">
    <property type="entry name" value="NAD(P)-binding Rossmann-like Domain"/>
    <property type="match status" value="1"/>
</dbReference>
<dbReference type="OrthoDB" id="5363962at2759"/>
<evidence type="ECO:0000313" key="10">
    <source>
        <dbReference type="Proteomes" id="UP000027073"/>
    </source>
</evidence>
<dbReference type="PANTHER" id="PTHR43161:SF25">
    <property type="entry name" value="ALCOHOL DEHYDROGENASE, PUTATIVE (AFU_ORTHOLOGUE AFUA_1G14390)-RELATED"/>
    <property type="match status" value="1"/>
</dbReference>
<evidence type="ECO:0000313" key="9">
    <source>
        <dbReference type="EMBL" id="KDQ32001.1"/>
    </source>
</evidence>
<evidence type="ECO:0000259" key="8">
    <source>
        <dbReference type="Pfam" id="PF08240"/>
    </source>
</evidence>
<keyword evidence="3 6" id="KW-0479">Metal-binding</keyword>
<accession>A0A067P7W9</accession>
<feature type="domain" description="Alcohol dehydrogenase-like N-terminal" evidence="8">
    <location>
        <begin position="32"/>
        <end position="153"/>
    </location>
</feature>
<dbReference type="Pfam" id="PF08240">
    <property type="entry name" value="ADH_N"/>
    <property type="match status" value="1"/>
</dbReference>
<dbReference type="Proteomes" id="UP000027073">
    <property type="component" value="Unassembled WGS sequence"/>
</dbReference>
<evidence type="ECO:0000259" key="7">
    <source>
        <dbReference type="Pfam" id="PF00107"/>
    </source>
</evidence>
<dbReference type="SUPFAM" id="SSF50129">
    <property type="entry name" value="GroES-like"/>
    <property type="match status" value="1"/>
</dbReference>
<dbReference type="STRING" id="1137138.A0A067P7W9"/>
<dbReference type="InterPro" id="IPR013149">
    <property type="entry name" value="ADH-like_C"/>
</dbReference>
<evidence type="ECO:0000256" key="2">
    <source>
        <dbReference type="ARBA" id="ARBA00008072"/>
    </source>
</evidence>
<evidence type="ECO:0000256" key="6">
    <source>
        <dbReference type="RuleBase" id="RU361277"/>
    </source>
</evidence>